<name>A0A831VZN8_9GAMM</name>
<feature type="domain" description="Hydantoinase A/oxoprolinase" evidence="1">
    <location>
        <begin position="205"/>
        <end position="492"/>
    </location>
</feature>
<protein>
    <submittedName>
        <fullName evidence="4">Hydantoinase/oxoprolinase family protein</fullName>
    </submittedName>
</protein>
<proteinExistence type="predicted"/>
<evidence type="ECO:0000313" key="4">
    <source>
        <dbReference type="EMBL" id="HEA53986.1"/>
    </source>
</evidence>
<dbReference type="InterPro" id="IPR049517">
    <property type="entry name" value="ACX-like_C"/>
</dbReference>
<feature type="domain" description="Acetophenone carboxylase-like C-terminal" evidence="3">
    <location>
        <begin position="510"/>
        <end position="675"/>
    </location>
</feature>
<dbReference type="PANTHER" id="PTHR11365:SF23">
    <property type="entry name" value="HYPOTHETICAL 5-OXOPROLINASE (EUROFUNG)-RELATED"/>
    <property type="match status" value="1"/>
</dbReference>
<dbReference type="Proteomes" id="UP000885748">
    <property type="component" value="Unassembled WGS sequence"/>
</dbReference>
<dbReference type="PANTHER" id="PTHR11365">
    <property type="entry name" value="5-OXOPROLINASE RELATED"/>
    <property type="match status" value="1"/>
</dbReference>
<organism evidence="4">
    <name type="scientific">Marinobacter antarcticus</name>
    <dbReference type="NCBI Taxonomy" id="564117"/>
    <lineage>
        <taxon>Bacteria</taxon>
        <taxon>Pseudomonadati</taxon>
        <taxon>Pseudomonadota</taxon>
        <taxon>Gammaproteobacteria</taxon>
        <taxon>Pseudomonadales</taxon>
        <taxon>Marinobacteraceae</taxon>
        <taxon>Marinobacter</taxon>
    </lineage>
</organism>
<gene>
    <name evidence="4" type="ORF">ENI00_17150</name>
</gene>
<feature type="domain" description="Hydantoinase/oxoprolinase N-terminal" evidence="2">
    <location>
        <begin position="4"/>
        <end position="184"/>
    </location>
</feature>
<accession>A0A831VZN8</accession>
<dbReference type="RefSeq" id="WP_304105016.1">
    <property type="nucleotide sequence ID" value="NZ_DRGY01000138.1"/>
</dbReference>
<dbReference type="AlphaFoldDB" id="A0A831VZN8"/>
<evidence type="ECO:0000259" key="2">
    <source>
        <dbReference type="Pfam" id="PF05378"/>
    </source>
</evidence>
<dbReference type="InterPro" id="IPR008040">
    <property type="entry name" value="Hydant_A_N"/>
</dbReference>
<dbReference type="Pfam" id="PF05378">
    <property type="entry name" value="Hydant_A_N"/>
    <property type="match status" value="1"/>
</dbReference>
<dbReference type="Pfam" id="PF01968">
    <property type="entry name" value="Hydantoinase_A"/>
    <property type="match status" value="1"/>
</dbReference>
<dbReference type="SUPFAM" id="SSF53067">
    <property type="entry name" value="Actin-like ATPase domain"/>
    <property type="match status" value="1"/>
</dbReference>
<dbReference type="Pfam" id="PF19278">
    <property type="entry name" value="Hydant_A_C"/>
    <property type="match status" value="1"/>
</dbReference>
<dbReference type="GO" id="GO:0005829">
    <property type="term" value="C:cytosol"/>
    <property type="evidence" value="ECO:0007669"/>
    <property type="project" value="TreeGrafter"/>
</dbReference>
<evidence type="ECO:0000259" key="1">
    <source>
        <dbReference type="Pfam" id="PF01968"/>
    </source>
</evidence>
<reference evidence="4" key="1">
    <citation type="journal article" date="2020" name="mSystems">
        <title>Genome- and Community-Level Interaction Insights into Carbon Utilization and Element Cycling Functions of Hydrothermarchaeota in Hydrothermal Sediment.</title>
        <authorList>
            <person name="Zhou Z."/>
            <person name="Liu Y."/>
            <person name="Xu W."/>
            <person name="Pan J."/>
            <person name="Luo Z.H."/>
            <person name="Li M."/>
        </authorList>
    </citation>
    <scope>NUCLEOTIDE SEQUENCE [LARGE SCALE GENOMIC DNA]</scope>
    <source>
        <strain evidence="4">HyVt-357</strain>
    </source>
</reference>
<comment type="caution">
    <text evidence="4">The sequence shown here is derived from an EMBL/GenBank/DDBJ whole genome shotgun (WGS) entry which is preliminary data.</text>
</comment>
<dbReference type="GO" id="GO:0006749">
    <property type="term" value="P:glutathione metabolic process"/>
    <property type="evidence" value="ECO:0007669"/>
    <property type="project" value="TreeGrafter"/>
</dbReference>
<dbReference type="InterPro" id="IPR002821">
    <property type="entry name" value="Hydantoinase_A"/>
</dbReference>
<dbReference type="GO" id="GO:0017168">
    <property type="term" value="F:5-oxoprolinase (ATP-hydrolyzing) activity"/>
    <property type="evidence" value="ECO:0007669"/>
    <property type="project" value="TreeGrafter"/>
</dbReference>
<dbReference type="InterPro" id="IPR045079">
    <property type="entry name" value="Oxoprolinase-like"/>
</dbReference>
<sequence>MSFRLGADVGGTFTDLLLINDDTGATYTAKVPSTPADSSVGVLNGIEKICRTSGIDPKQIRSVMHGTTVATNAILTQRGAKVGLVTTRGYRQVLHIARSFVPGGLGGWVTFKKQPLLAPLEHTVEAIERLGAGGEVVTPLDEADIRKQLEFLKDAGIEALTVSLINAYVSGVHEERIAEIAAEVMPGIPVSLSSRVVPEMQEYERTETTVVNSFVRPEVSNYLDHLETEIRARLAPDVELSILRSDGGLATCESASYTPVNLLLSGPAGGVAGAIWFCSRGGFEKVLTFDVGGTSTDVALIEHNSARLRRETRVGDVSVRAPSVDVRTVGAGGGSIAFVPELTRALRVGPDSAGAEPGPAAYNKGGEKATVTDANVVLGYLPANQKLGGEMALRTDLAEAAVQTVADAMGVSLKEAAEGIVRIANEHIFGALRLISVEQGYDPREFALCGFGGAGPLHANALGILMGAWPVIVPPSPGVLCAYGDATTRVKDEASRSLVRNFSALTSEEVIGILESLTKQVTDSLEKQDIPSSDQTVIWQADVRYQGQALLLTQDVTPEELRNDGLGLLQTAFDAEHEQLFSFSLEEERELVNLRAIARGPRPNIAEREWAAKAEPLADAVTGDSPIYFQGSDYQATLYDREKLFPGHVVPGPAIVTEMDSTTVIFPDHQATVDKVGNLLIEPAGLKGKE</sequence>
<dbReference type="InterPro" id="IPR043129">
    <property type="entry name" value="ATPase_NBD"/>
</dbReference>
<evidence type="ECO:0000259" key="3">
    <source>
        <dbReference type="Pfam" id="PF19278"/>
    </source>
</evidence>
<dbReference type="EMBL" id="DRGY01000138">
    <property type="protein sequence ID" value="HEA53986.1"/>
    <property type="molecule type" value="Genomic_DNA"/>
</dbReference>